<dbReference type="CDD" id="cd03335">
    <property type="entry name" value="TCP1_alpha"/>
    <property type="match status" value="1"/>
</dbReference>
<dbReference type="InterPro" id="IPR002194">
    <property type="entry name" value="Chaperonin_TCP-1_CS"/>
</dbReference>
<dbReference type="Proteomes" id="UP000678499">
    <property type="component" value="Unassembled WGS sequence"/>
</dbReference>
<dbReference type="GO" id="GO:0005524">
    <property type="term" value="F:ATP binding"/>
    <property type="evidence" value="ECO:0007669"/>
    <property type="project" value="UniProtKB-KW"/>
</dbReference>
<dbReference type="PROSITE" id="PS00750">
    <property type="entry name" value="TCP1_1"/>
    <property type="match status" value="1"/>
</dbReference>
<dbReference type="PRINTS" id="PR00304">
    <property type="entry name" value="TCOMPLEXTCP1"/>
</dbReference>
<dbReference type="InterPro" id="IPR017998">
    <property type="entry name" value="Chaperone_TCP-1"/>
</dbReference>
<evidence type="ECO:0000256" key="1">
    <source>
        <dbReference type="ARBA" id="ARBA00004496"/>
    </source>
</evidence>
<dbReference type="GO" id="GO:0051082">
    <property type="term" value="F:unfolded protein binding"/>
    <property type="evidence" value="ECO:0007669"/>
    <property type="project" value="InterPro"/>
</dbReference>
<reference evidence="10" key="1">
    <citation type="submission" date="2020-11" db="EMBL/GenBank/DDBJ databases">
        <authorList>
            <person name="Tran Van P."/>
        </authorList>
    </citation>
    <scope>NUCLEOTIDE SEQUENCE</scope>
</reference>
<dbReference type="InterPro" id="IPR002423">
    <property type="entry name" value="Cpn60/GroEL/TCP-1"/>
</dbReference>
<evidence type="ECO:0000256" key="3">
    <source>
        <dbReference type="ARBA" id="ARBA00014424"/>
    </source>
</evidence>
<evidence type="ECO:0000256" key="8">
    <source>
        <dbReference type="ARBA" id="ARBA00030049"/>
    </source>
</evidence>
<protein>
    <recommendedName>
        <fullName evidence="3">T-complex protein 1 subunit alpha</fullName>
    </recommendedName>
    <alternativeName>
        <fullName evidence="8">CCT-alpha</fullName>
    </alternativeName>
</protein>
<dbReference type="SUPFAM" id="SSF48592">
    <property type="entry name" value="GroEL equatorial domain-like"/>
    <property type="match status" value="1"/>
</dbReference>
<keyword evidence="5 9" id="KW-0547">Nucleotide-binding</keyword>
<dbReference type="Gene3D" id="3.30.260.10">
    <property type="entry name" value="TCP-1-like chaperonin intermediate domain"/>
    <property type="match status" value="1"/>
</dbReference>
<keyword evidence="6 9" id="KW-0067">ATP-binding</keyword>
<dbReference type="InterPro" id="IPR054827">
    <property type="entry name" value="thermosome_alpha"/>
</dbReference>
<dbReference type="OrthoDB" id="496at2759"/>
<dbReference type="Gene3D" id="3.50.7.10">
    <property type="entry name" value="GroEL"/>
    <property type="match status" value="1"/>
</dbReference>
<dbReference type="AlphaFoldDB" id="A0A7R9BLY0"/>
<dbReference type="PROSITE" id="PS00751">
    <property type="entry name" value="TCP1_2"/>
    <property type="match status" value="1"/>
</dbReference>
<keyword evidence="7 9" id="KW-0143">Chaperone</keyword>
<dbReference type="InterPro" id="IPR053374">
    <property type="entry name" value="TCP-1_chaperonin"/>
</dbReference>
<name>A0A7R9BLY0_9CRUS</name>
<evidence type="ECO:0000256" key="7">
    <source>
        <dbReference type="ARBA" id="ARBA00023186"/>
    </source>
</evidence>
<sequence>MDPGMLSVRGSRTSGTNIRSQNVMAAASIANVVKSSLGPVGLDKMLVDDIGDVTITNDGATILRLLEVEHPAAKVLVELAQLQDEEVGDGTTSVVIFAAELLRNADDLVRQKIHPTSIISGYRLACKEAVKFIQEHLIIPVESLGQECLINAAKTSMSSKLIGADAEFFSKMAVEAVQAVKISDGKGGFKYPVKAINVLKAHGKSARESLSISGYAINCTIASKAMKSRIAPAKIACLDFSLQKAKMKLGVQVLITDPEKLEAIRDRESDITKERVHKILATGANVILTTGGIDDLCLKYFVENGAMAVRRVKKADLKRVAKATGATVLSSLANLEGEESFEAASLGEAAEVAQERICDDDLILVRGPKAHSAASVILRGPNDFYCDEMERSMHDALCVVRRVLESKSVVAGGGAVEAALSIYLENFATSMACREQLAIAEFARALLSIPKTLAVNAAQDATDLVAKLRAYHNAAQTAKDKGDLKWYGLDLMEGKVRDNKLAGVLEPTVSKVKCIKFATEAAITILRIDDLIKLEPEGGDERSYPMRH</sequence>
<dbReference type="GO" id="GO:0005737">
    <property type="term" value="C:cytoplasm"/>
    <property type="evidence" value="ECO:0007669"/>
    <property type="project" value="UniProtKB-SubCell"/>
</dbReference>
<dbReference type="InterPro" id="IPR027413">
    <property type="entry name" value="GROEL-like_equatorial_sf"/>
</dbReference>
<dbReference type="GO" id="GO:0140662">
    <property type="term" value="F:ATP-dependent protein folding chaperone"/>
    <property type="evidence" value="ECO:0007669"/>
    <property type="project" value="InterPro"/>
</dbReference>
<evidence type="ECO:0000256" key="9">
    <source>
        <dbReference type="RuleBase" id="RU004187"/>
    </source>
</evidence>
<dbReference type="EMBL" id="CAJPEX010000590">
    <property type="protein sequence ID" value="CAG0916431.1"/>
    <property type="molecule type" value="Genomic_DNA"/>
</dbReference>
<dbReference type="NCBIfam" id="TIGR02340">
    <property type="entry name" value="chap_CCT_alpha"/>
    <property type="match status" value="1"/>
</dbReference>
<dbReference type="NCBIfam" id="NF041083">
    <property type="entry name" value="thermosome_beta"/>
    <property type="match status" value="1"/>
</dbReference>
<dbReference type="InterPro" id="IPR012715">
    <property type="entry name" value="Chap_CCT_alpha"/>
</dbReference>
<dbReference type="InterPro" id="IPR027409">
    <property type="entry name" value="GroEL-like_apical_dom_sf"/>
</dbReference>
<evidence type="ECO:0000313" key="10">
    <source>
        <dbReference type="EMBL" id="CAD7276279.1"/>
    </source>
</evidence>
<dbReference type="FunFam" id="3.50.7.10:FF:000009">
    <property type="entry name" value="T-complex protein 1 subunit alpha"/>
    <property type="match status" value="1"/>
</dbReference>
<dbReference type="NCBIfam" id="NF041082">
    <property type="entry name" value="thermosome_alpha"/>
    <property type="match status" value="1"/>
</dbReference>
<proteinExistence type="inferred from homology"/>
<gene>
    <name evidence="10" type="ORF">NMOB1V02_LOCUS4050</name>
</gene>
<comment type="subcellular location">
    <subcellularLocation>
        <location evidence="1">Cytoplasm</location>
    </subcellularLocation>
</comment>
<dbReference type="SUPFAM" id="SSF52029">
    <property type="entry name" value="GroEL apical domain-like"/>
    <property type="match status" value="1"/>
</dbReference>
<dbReference type="Pfam" id="PF00118">
    <property type="entry name" value="Cpn60_TCP1"/>
    <property type="match status" value="1"/>
</dbReference>
<dbReference type="PROSITE" id="PS00995">
    <property type="entry name" value="TCP1_3"/>
    <property type="match status" value="1"/>
</dbReference>
<dbReference type="EMBL" id="OA882627">
    <property type="protein sequence ID" value="CAD7276279.1"/>
    <property type="molecule type" value="Genomic_DNA"/>
</dbReference>
<dbReference type="SUPFAM" id="SSF54849">
    <property type="entry name" value="GroEL-intermediate domain like"/>
    <property type="match status" value="1"/>
</dbReference>
<dbReference type="Gene3D" id="1.10.560.10">
    <property type="entry name" value="GroEL-like equatorial domain"/>
    <property type="match status" value="1"/>
</dbReference>
<comment type="similarity">
    <text evidence="2 9">Belongs to the TCP-1 chaperonin family.</text>
</comment>
<accession>A0A7R9BLY0</accession>
<evidence type="ECO:0000256" key="4">
    <source>
        <dbReference type="ARBA" id="ARBA00022490"/>
    </source>
</evidence>
<evidence type="ECO:0000256" key="5">
    <source>
        <dbReference type="ARBA" id="ARBA00022741"/>
    </source>
</evidence>
<dbReference type="FunFam" id="1.10.560.10:FF:000070">
    <property type="entry name" value="Uncharacterized protein"/>
    <property type="match status" value="1"/>
</dbReference>
<evidence type="ECO:0000256" key="2">
    <source>
        <dbReference type="ARBA" id="ARBA00008020"/>
    </source>
</evidence>
<dbReference type="InterPro" id="IPR027410">
    <property type="entry name" value="TCP-1-like_intermed_sf"/>
</dbReference>
<organism evidence="10">
    <name type="scientific">Notodromas monacha</name>
    <dbReference type="NCBI Taxonomy" id="399045"/>
    <lineage>
        <taxon>Eukaryota</taxon>
        <taxon>Metazoa</taxon>
        <taxon>Ecdysozoa</taxon>
        <taxon>Arthropoda</taxon>
        <taxon>Crustacea</taxon>
        <taxon>Oligostraca</taxon>
        <taxon>Ostracoda</taxon>
        <taxon>Podocopa</taxon>
        <taxon>Podocopida</taxon>
        <taxon>Cypridocopina</taxon>
        <taxon>Cypridoidea</taxon>
        <taxon>Cyprididae</taxon>
        <taxon>Notodromas</taxon>
    </lineage>
</organism>
<dbReference type="GO" id="GO:0016887">
    <property type="term" value="F:ATP hydrolysis activity"/>
    <property type="evidence" value="ECO:0007669"/>
    <property type="project" value="InterPro"/>
</dbReference>
<evidence type="ECO:0000256" key="6">
    <source>
        <dbReference type="ARBA" id="ARBA00022840"/>
    </source>
</evidence>
<keyword evidence="4" id="KW-0963">Cytoplasm</keyword>
<evidence type="ECO:0000313" key="11">
    <source>
        <dbReference type="Proteomes" id="UP000678499"/>
    </source>
</evidence>
<dbReference type="PANTHER" id="PTHR11353">
    <property type="entry name" value="CHAPERONIN"/>
    <property type="match status" value="1"/>
</dbReference>
<keyword evidence="11" id="KW-1185">Reference proteome</keyword>